<dbReference type="SMART" id="SM01144">
    <property type="entry name" value="DTW"/>
    <property type="match status" value="1"/>
</dbReference>
<evidence type="ECO:0000313" key="8">
    <source>
        <dbReference type="Proteomes" id="UP000092444"/>
    </source>
</evidence>
<reference evidence="7" key="1">
    <citation type="submission" date="2020-05" db="UniProtKB">
        <authorList>
            <consortium name="EnsemblMetazoa"/>
        </authorList>
    </citation>
    <scope>IDENTIFICATION</scope>
    <source>
        <strain evidence="7">Yale</strain>
    </source>
</reference>
<dbReference type="EC" id="2.5.1.25" evidence="1"/>
<dbReference type="InterPro" id="IPR036188">
    <property type="entry name" value="FAD/NAD-bd_sf"/>
</dbReference>
<dbReference type="InterPro" id="IPR050281">
    <property type="entry name" value="Flavin_monoamine_oxidase"/>
</dbReference>
<accession>A0A1B0G110</accession>
<evidence type="ECO:0000313" key="7">
    <source>
        <dbReference type="EnsemblMetazoa" id="GMOY006948-PA"/>
    </source>
</evidence>
<protein>
    <recommendedName>
        <fullName evidence="1">tRNA-uridine aminocarboxypropyltransferase</fullName>
        <ecNumber evidence="1">2.5.1.25</ecNumber>
    </recommendedName>
</protein>
<dbReference type="PhylomeDB" id="A0A1B0G110"/>
<dbReference type="VEuPathDB" id="VectorBase:GMOY006948"/>
<dbReference type="EMBL" id="CCAG010015321">
    <property type="status" value="NOT_ANNOTATED_CDS"/>
    <property type="molecule type" value="Genomic_DNA"/>
</dbReference>
<dbReference type="Gene3D" id="3.50.50.60">
    <property type="entry name" value="FAD/NAD(P)-binding domain"/>
    <property type="match status" value="2"/>
</dbReference>
<organism evidence="7 8">
    <name type="scientific">Glossina morsitans morsitans</name>
    <name type="common">Savannah tsetse fly</name>
    <dbReference type="NCBI Taxonomy" id="37546"/>
    <lineage>
        <taxon>Eukaryota</taxon>
        <taxon>Metazoa</taxon>
        <taxon>Ecdysozoa</taxon>
        <taxon>Arthropoda</taxon>
        <taxon>Hexapoda</taxon>
        <taxon>Insecta</taxon>
        <taxon>Pterygota</taxon>
        <taxon>Neoptera</taxon>
        <taxon>Endopterygota</taxon>
        <taxon>Diptera</taxon>
        <taxon>Brachycera</taxon>
        <taxon>Muscomorpha</taxon>
        <taxon>Hippoboscoidea</taxon>
        <taxon>Glossinidae</taxon>
        <taxon>Glossina</taxon>
    </lineage>
</organism>
<evidence type="ECO:0000259" key="6">
    <source>
        <dbReference type="SMART" id="SM01144"/>
    </source>
</evidence>
<comment type="catalytic activity">
    <reaction evidence="5">
        <text>a uridine in tRNA + S-adenosyl-L-methionine = a 3-[(3S)-3-amino-3-carboxypropyl]uridine in tRNA + S-methyl-5'-thioadenosine + H(+)</text>
        <dbReference type="Rhea" id="RHEA:62432"/>
        <dbReference type="Rhea" id="RHEA-COMP:13339"/>
        <dbReference type="Rhea" id="RHEA-COMP:16092"/>
        <dbReference type="ChEBI" id="CHEBI:15378"/>
        <dbReference type="ChEBI" id="CHEBI:17509"/>
        <dbReference type="ChEBI" id="CHEBI:59789"/>
        <dbReference type="ChEBI" id="CHEBI:65315"/>
        <dbReference type="ChEBI" id="CHEBI:82930"/>
        <dbReference type="EC" id="2.5.1.25"/>
    </reaction>
</comment>
<dbReference type="EnsemblMetazoa" id="GMOY006948-RA">
    <property type="protein sequence ID" value="GMOY006948-PA"/>
    <property type="gene ID" value="GMOY006948"/>
</dbReference>
<keyword evidence="4" id="KW-0819">tRNA processing</keyword>
<keyword evidence="8" id="KW-1185">Reference proteome</keyword>
<dbReference type="Proteomes" id="UP000092444">
    <property type="component" value="Unassembled WGS sequence"/>
</dbReference>
<dbReference type="GO" id="GO:0008033">
    <property type="term" value="P:tRNA processing"/>
    <property type="evidence" value="ECO:0007669"/>
    <property type="project" value="UniProtKB-KW"/>
</dbReference>
<proteinExistence type="predicted"/>
<dbReference type="GO" id="GO:0016432">
    <property type="term" value="F:tRNA-uridine aminocarboxypropyltransferase activity"/>
    <property type="evidence" value="ECO:0007669"/>
    <property type="project" value="UniProtKB-EC"/>
</dbReference>
<keyword evidence="3" id="KW-0949">S-adenosyl-L-methionine</keyword>
<dbReference type="GO" id="GO:0046592">
    <property type="term" value="F:polyamine oxidase activity"/>
    <property type="evidence" value="ECO:0007669"/>
    <property type="project" value="TreeGrafter"/>
</dbReference>
<sequence>MALVTSSLVQTPQSVRVVVIGSGPSGIAAATRLVEAGFNDVLLLEAESRVGGRIYTIPFADSVIDLGAQWCHGEKNNAVYEMLQRLNLLNLLETTGDTYFKFKCVRSNKDIVPDNVVSKLTEIFYQIIPSREDELKSYEGSTGAIMTEMFWKEIDKLPEKPDRTVVKEYFETAKKSNLSLEAADTMFEVSPSNSLQFEISEGDQNLNWKDKGYQTFLNLLLKTDDYKTNLGLLEDKIQVCQRVKHIEWRHEDGIKITLFSGKIIVADHVVCTTSLGVLKESHKSLFQPSLPLSKIRAIEGLELGTVNKFFLEFEKPFEPVDWVGFNFLWLEEDLMALRETERFWLENVFGFYRVAHQPRLMQGWIVGRHARYMETLSEKEVLEALMWLLRKFFSRPVPEPIKFTRTQWYTNCNFRGTYSLRTMYTDELRTGAWDLAAPLLDDDGKPIVQFAGEATNSHHFGTVHGATESGWREADRLIHFYQKKSFTNLTIPCFETFNNKYETTMALVTSSLVQTPQSVRVVVIGSGPSGIAAATRLVEAGFNDVLLLEAESRVGGRIYTIPFADSVIDLGAQWCHGEKNNAVYEMLQRLNLLNLLETTGDTYFKFKCVRSNKDIVPDNVVSKLTEIFYQIIPSREDELKSYEGSAVHKGKRFLSPGNQHELEPVLKAPYSLLLYPSKTSVPLETTKQQIISGSVTPLGPPGTFTLVLIDGTWPQAKAIYASSPLLHRMRQVKLIAAGCSDYIIRTQPTEGCLSTLETAAQSLALLEDRPELRELLVKP</sequence>
<feature type="domain" description="DTW" evidence="6">
    <location>
        <begin position="602"/>
        <end position="779"/>
    </location>
</feature>
<dbReference type="SUPFAM" id="SSF51905">
    <property type="entry name" value="FAD/NAD(P)-binding domain"/>
    <property type="match status" value="2"/>
</dbReference>
<evidence type="ECO:0000256" key="4">
    <source>
        <dbReference type="ARBA" id="ARBA00022694"/>
    </source>
</evidence>
<dbReference type="Gene3D" id="3.90.660.10">
    <property type="match status" value="1"/>
</dbReference>
<dbReference type="AlphaFoldDB" id="A0A1B0G110"/>
<dbReference type="SUPFAM" id="SSF54373">
    <property type="entry name" value="FAD-linked reductases, C-terminal domain"/>
    <property type="match status" value="1"/>
</dbReference>
<evidence type="ECO:0000256" key="2">
    <source>
        <dbReference type="ARBA" id="ARBA00022679"/>
    </source>
</evidence>
<dbReference type="InterPro" id="IPR005636">
    <property type="entry name" value="DTW"/>
</dbReference>
<dbReference type="Pfam" id="PF01593">
    <property type="entry name" value="Amino_oxidase"/>
    <property type="match status" value="2"/>
</dbReference>
<dbReference type="PANTHER" id="PTHR10742:SF398">
    <property type="entry name" value="AMINE OXIDASE DOMAIN-CONTAINING PROTEIN-RELATED"/>
    <property type="match status" value="1"/>
</dbReference>
<dbReference type="InterPro" id="IPR002937">
    <property type="entry name" value="Amino_oxidase"/>
</dbReference>
<dbReference type="STRING" id="37546.A0A1B0G110"/>
<dbReference type="PANTHER" id="PTHR10742">
    <property type="entry name" value="FLAVIN MONOAMINE OXIDASE"/>
    <property type="match status" value="1"/>
</dbReference>
<keyword evidence="2" id="KW-0808">Transferase</keyword>
<dbReference type="Pfam" id="PF03942">
    <property type="entry name" value="DTW"/>
    <property type="match status" value="1"/>
</dbReference>
<name>A0A1B0G110_GLOMM</name>
<evidence type="ECO:0000256" key="5">
    <source>
        <dbReference type="ARBA" id="ARBA00048718"/>
    </source>
</evidence>
<evidence type="ECO:0000256" key="3">
    <source>
        <dbReference type="ARBA" id="ARBA00022691"/>
    </source>
</evidence>
<evidence type="ECO:0000256" key="1">
    <source>
        <dbReference type="ARBA" id="ARBA00012386"/>
    </source>
</evidence>